<dbReference type="EMBL" id="JACOPS010000001">
    <property type="protein sequence ID" value="MBC5726966.1"/>
    <property type="molecule type" value="Genomic_DNA"/>
</dbReference>
<name>A0ABR7HHH2_9FIRM</name>
<reference evidence="1 2" key="1">
    <citation type="submission" date="2020-08" db="EMBL/GenBank/DDBJ databases">
        <title>Genome public.</title>
        <authorList>
            <person name="Liu C."/>
            <person name="Sun Q."/>
        </authorList>
    </citation>
    <scope>NUCLEOTIDE SEQUENCE [LARGE SCALE GENOMIC DNA]</scope>
    <source>
        <strain evidence="1 2">NSJ-71</strain>
    </source>
</reference>
<keyword evidence="2" id="KW-1185">Reference proteome</keyword>
<gene>
    <name evidence="1" type="ORF">H8R91_00200</name>
</gene>
<dbReference type="Gene3D" id="1.10.10.10">
    <property type="entry name" value="Winged helix-like DNA-binding domain superfamily/Winged helix DNA-binding domain"/>
    <property type="match status" value="1"/>
</dbReference>
<evidence type="ECO:0000313" key="2">
    <source>
        <dbReference type="Proteomes" id="UP000636755"/>
    </source>
</evidence>
<accession>A0ABR7HHH2</accession>
<evidence type="ECO:0000313" key="1">
    <source>
        <dbReference type="EMBL" id="MBC5726966.1"/>
    </source>
</evidence>
<dbReference type="Proteomes" id="UP000636755">
    <property type="component" value="Unassembled WGS sequence"/>
</dbReference>
<proteinExistence type="predicted"/>
<protein>
    <submittedName>
        <fullName evidence="1">Helix-turn-helix domain-containing protein</fullName>
    </submittedName>
</protein>
<dbReference type="InterPro" id="IPR036388">
    <property type="entry name" value="WH-like_DNA-bd_sf"/>
</dbReference>
<comment type="caution">
    <text evidence="1">The sequence shown here is derived from an EMBL/GenBank/DDBJ whole genome shotgun (WGS) entry which is preliminary data.</text>
</comment>
<sequence>MNDTMVQHKDFFIVSNKIFDFNLPANTIAVYCCLLMFADREKLSCFPSLRMICEKCHLTKNTVIKCLRSLEKIGLVQVKLRKRWNNSNSSNMYYLFDPSVVNS</sequence>
<dbReference type="Pfam" id="PF13730">
    <property type="entry name" value="HTH_36"/>
    <property type="match status" value="1"/>
</dbReference>
<organism evidence="1 2">
    <name type="scientific">Ruminococcus intestinalis</name>
    <dbReference type="NCBI Taxonomy" id="2763066"/>
    <lineage>
        <taxon>Bacteria</taxon>
        <taxon>Bacillati</taxon>
        <taxon>Bacillota</taxon>
        <taxon>Clostridia</taxon>
        <taxon>Eubacteriales</taxon>
        <taxon>Oscillospiraceae</taxon>
        <taxon>Ruminococcus</taxon>
    </lineage>
</organism>